<reference evidence="2" key="2">
    <citation type="journal article" date="2021" name="Genome Biol. Evol.">
        <title>Developing a high-quality reference genome for a parasitic bivalve with doubly uniparental inheritance (Bivalvia: Unionida).</title>
        <authorList>
            <person name="Smith C.H."/>
        </authorList>
    </citation>
    <scope>NUCLEOTIDE SEQUENCE</scope>
    <source>
        <strain evidence="2">CHS0354</strain>
        <tissue evidence="2">Mantle</tissue>
    </source>
</reference>
<reference evidence="2" key="1">
    <citation type="journal article" date="2021" name="Genome Biol. Evol.">
        <title>A High-Quality Reference Genome for a Parasitic Bivalve with Doubly Uniparental Inheritance (Bivalvia: Unionida).</title>
        <authorList>
            <person name="Smith C.H."/>
        </authorList>
    </citation>
    <scope>NUCLEOTIDE SEQUENCE</scope>
    <source>
        <strain evidence="2">CHS0354</strain>
    </source>
</reference>
<keyword evidence="3" id="KW-1185">Reference proteome</keyword>
<protein>
    <submittedName>
        <fullName evidence="2">Uncharacterized protein</fullName>
    </submittedName>
</protein>
<gene>
    <name evidence="2" type="ORF">CHS0354_019695</name>
</gene>
<evidence type="ECO:0000256" key="1">
    <source>
        <dbReference type="SAM" id="MobiDB-lite"/>
    </source>
</evidence>
<evidence type="ECO:0000313" key="3">
    <source>
        <dbReference type="Proteomes" id="UP001195483"/>
    </source>
</evidence>
<feature type="compositionally biased region" description="Basic and acidic residues" evidence="1">
    <location>
        <begin position="44"/>
        <end position="54"/>
    </location>
</feature>
<sequence>MISVSVPVSDSSSYYGYLILETVKRTKDCQQDQRLSTGPKTVNRTKDCQQDQRRSTGPKTVNRTKDVPGPLLGVWLSFQPECNSFVAVVRIPMRTSQLHSSGRRIFF</sequence>
<evidence type="ECO:0000313" key="2">
    <source>
        <dbReference type="EMBL" id="KAK3587828.1"/>
    </source>
</evidence>
<accession>A0AAE0SA52</accession>
<proteinExistence type="predicted"/>
<reference evidence="2" key="3">
    <citation type="submission" date="2023-05" db="EMBL/GenBank/DDBJ databases">
        <authorList>
            <person name="Smith C.H."/>
        </authorList>
    </citation>
    <scope>NUCLEOTIDE SEQUENCE</scope>
    <source>
        <strain evidence="2">CHS0354</strain>
        <tissue evidence="2">Mantle</tissue>
    </source>
</reference>
<organism evidence="2 3">
    <name type="scientific">Potamilus streckersoni</name>
    <dbReference type="NCBI Taxonomy" id="2493646"/>
    <lineage>
        <taxon>Eukaryota</taxon>
        <taxon>Metazoa</taxon>
        <taxon>Spiralia</taxon>
        <taxon>Lophotrochozoa</taxon>
        <taxon>Mollusca</taxon>
        <taxon>Bivalvia</taxon>
        <taxon>Autobranchia</taxon>
        <taxon>Heteroconchia</taxon>
        <taxon>Palaeoheterodonta</taxon>
        <taxon>Unionida</taxon>
        <taxon>Unionoidea</taxon>
        <taxon>Unionidae</taxon>
        <taxon>Ambleminae</taxon>
        <taxon>Lampsilini</taxon>
        <taxon>Potamilus</taxon>
    </lineage>
</organism>
<comment type="caution">
    <text evidence="2">The sequence shown here is derived from an EMBL/GenBank/DDBJ whole genome shotgun (WGS) entry which is preliminary data.</text>
</comment>
<name>A0AAE0SA52_9BIVA</name>
<dbReference type="EMBL" id="JAEAOA010001201">
    <property type="protein sequence ID" value="KAK3587828.1"/>
    <property type="molecule type" value="Genomic_DNA"/>
</dbReference>
<dbReference type="AlphaFoldDB" id="A0AAE0SA52"/>
<dbReference type="Proteomes" id="UP001195483">
    <property type="component" value="Unassembled WGS sequence"/>
</dbReference>
<feature type="region of interest" description="Disordered" evidence="1">
    <location>
        <begin position="29"/>
        <end position="65"/>
    </location>
</feature>
<feature type="compositionally biased region" description="Polar residues" evidence="1">
    <location>
        <begin position="32"/>
        <end position="42"/>
    </location>
</feature>